<dbReference type="PANTHER" id="PTHR40128">
    <property type="entry name" value="EXPRESSED PROTEIN"/>
    <property type="match status" value="1"/>
</dbReference>
<protein>
    <recommendedName>
        <fullName evidence="4">Phytanoyl-CoA dioxygenase</fullName>
    </recommendedName>
</protein>
<gene>
    <name evidence="2" type="ORF">BASA50_005314</name>
</gene>
<dbReference type="Proteomes" id="UP001648503">
    <property type="component" value="Unassembled WGS sequence"/>
</dbReference>
<feature type="region of interest" description="Disordered" evidence="1">
    <location>
        <begin position="90"/>
        <end position="151"/>
    </location>
</feature>
<evidence type="ECO:0008006" key="4">
    <source>
        <dbReference type="Google" id="ProtNLM"/>
    </source>
</evidence>
<feature type="compositionally biased region" description="Low complexity" evidence="1">
    <location>
        <begin position="218"/>
        <end position="232"/>
    </location>
</feature>
<sequence>MTMGDWPRQVVAGTGIVCAHEMASIHIPTEGPRAMSALDRHSLRLQFAANGFALLRNALPVEKVMAARQIVVDDLHSNGFLDDTAMPSALSTSKESEDASGYASGDASGYERHGQRDAPIRRGLQTDSAGHQGVDNSKGQPTTRQSPQLLSRQEWIQSQPELMSLFQHEHLQALAEMLLGDSLPIHHDDSSSEMSHMEPQCDLTQSHDAMDREDDNTSDSSDGASSIESTSTTGSDRYSTTASMPFKWLRAVGTGLYTGLHCDRVYVGHISTRQLTLWIPIGHVSTEMGSIVVSSGSHSNRIWSSVRESYGSGRAGVDGTQSGWLCLDPREIERQLLPAHPSSTESLDWMTADFRPGDICALDLNVMHMSATNTTDTWRLSCDTRWLSIDDY</sequence>
<dbReference type="SUPFAM" id="SSF51197">
    <property type="entry name" value="Clavaminate synthase-like"/>
    <property type="match status" value="1"/>
</dbReference>
<reference evidence="2 3" key="1">
    <citation type="submission" date="2021-02" db="EMBL/GenBank/DDBJ databases">
        <title>Variation within the Batrachochytrium salamandrivorans European outbreak.</title>
        <authorList>
            <person name="Kelly M."/>
            <person name="Pasmans F."/>
            <person name="Shea T.P."/>
            <person name="Munoz J.F."/>
            <person name="Carranza S."/>
            <person name="Cuomo C.A."/>
            <person name="Martel A."/>
        </authorList>
    </citation>
    <scope>NUCLEOTIDE SEQUENCE [LARGE SCALE GENOMIC DNA]</scope>
    <source>
        <strain evidence="2 3">AMFP18/2</strain>
    </source>
</reference>
<dbReference type="PANTHER" id="PTHR40128:SF1">
    <property type="entry name" value="PHYTANOYL-COA HYDROXYLASE"/>
    <property type="match status" value="1"/>
</dbReference>
<organism evidence="2 3">
    <name type="scientific">Batrachochytrium salamandrivorans</name>
    <dbReference type="NCBI Taxonomy" id="1357716"/>
    <lineage>
        <taxon>Eukaryota</taxon>
        <taxon>Fungi</taxon>
        <taxon>Fungi incertae sedis</taxon>
        <taxon>Chytridiomycota</taxon>
        <taxon>Chytridiomycota incertae sedis</taxon>
        <taxon>Chytridiomycetes</taxon>
        <taxon>Rhizophydiales</taxon>
        <taxon>Rhizophydiales incertae sedis</taxon>
        <taxon>Batrachochytrium</taxon>
    </lineage>
</organism>
<accession>A0ABQ8FDB4</accession>
<dbReference type="EMBL" id="JAFCIX010000242">
    <property type="protein sequence ID" value="KAH6596270.1"/>
    <property type="molecule type" value="Genomic_DNA"/>
</dbReference>
<comment type="caution">
    <text evidence="2">The sequence shown here is derived from an EMBL/GenBank/DDBJ whole genome shotgun (WGS) entry which is preliminary data.</text>
</comment>
<dbReference type="Pfam" id="PF05721">
    <property type="entry name" value="PhyH"/>
    <property type="match status" value="1"/>
</dbReference>
<feature type="compositionally biased region" description="Basic and acidic residues" evidence="1">
    <location>
        <begin position="109"/>
        <end position="120"/>
    </location>
</feature>
<evidence type="ECO:0000256" key="1">
    <source>
        <dbReference type="SAM" id="MobiDB-lite"/>
    </source>
</evidence>
<evidence type="ECO:0000313" key="3">
    <source>
        <dbReference type="Proteomes" id="UP001648503"/>
    </source>
</evidence>
<dbReference type="Gene3D" id="2.60.120.620">
    <property type="entry name" value="q2cbj1_9rhob like domain"/>
    <property type="match status" value="1"/>
</dbReference>
<name>A0ABQ8FDB4_9FUNG</name>
<dbReference type="InterPro" id="IPR008775">
    <property type="entry name" value="Phytyl_CoA_dOase-like"/>
</dbReference>
<keyword evidence="3" id="KW-1185">Reference proteome</keyword>
<feature type="region of interest" description="Disordered" evidence="1">
    <location>
        <begin position="209"/>
        <end position="239"/>
    </location>
</feature>
<proteinExistence type="predicted"/>
<feature type="compositionally biased region" description="Polar residues" evidence="1">
    <location>
        <begin position="125"/>
        <end position="151"/>
    </location>
</feature>
<evidence type="ECO:0000313" key="2">
    <source>
        <dbReference type="EMBL" id="KAH6596270.1"/>
    </source>
</evidence>